<comment type="caution">
    <text evidence="2">The sequence shown here is derived from an EMBL/GenBank/DDBJ whole genome shotgun (WGS) entry which is preliminary data.</text>
</comment>
<dbReference type="GO" id="GO:0045087">
    <property type="term" value="P:innate immune response"/>
    <property type="evidence" value="ECO:0007669"/>
    <property type="project" value="TreeGrafter"/>
</dbReference>
<dbReference type="InterPro" id="IPR000451">
    <property type="entry name" value="NFkB/Dor"/>
</dbReference>
<dbReference type="PANTHER" id="PTHR24169:SF25">
    <property type="entry name" value="DORSAL-RELATED IMMUNITY FACTOR DIF-RELATED"/>
    <property type="match status" value="1"/>
</dbReference>
<accession>A0A7J7JQK5</accession>
<feature type="domain" description="RHD" evidence="1">
    <location>
        <begin position="33"/>
        <end position="207"/>
    </location>
</feature>
<dbReference type="AlphaFoldDB" id="A0A7J7JQK5"/>
<dbReference type="GO" id="GO:0000981">
    <property type="term" value="F:DNA-binding transcription factor activity, RNA polymerase II-specific"/>
    <property type="evidence" value="ECO:0007669"/>
    <property type="project" value="TreeGrafter"/>
</dbReference>
<evidence type="ECO:0000313" key="2">
    <source>
        <dbReference type="EMBL" id="KAF6028225.1"/>
    </source>
</evidence>
<dbReference type="InterPro" id="IPR013783">
    <property type="entry name" value="Ig-like_fold"/>
</dbReference>
<evidence type="ECO:0000259" key="1">
    <source>
        <dbReference type="PROSITE" id="PS50254"/>
    </source>
</evidence>
<dbReference type="GO" id="GO:0038061">
    <property type="term" value="P:non-canonical NF-kappaB signal transduction"/>
    <property type="evidence" value="ECO:0007669"/>
    <property type="project" value="TreeGrafter"/>
</dbReference>
<dbReference type="Gene3D" id="2.60.40.10">
    <property type="entry name" value="Immunoglobulins"/>
    <property type="match status" value="1"/>
</dbReference>
<name>A0A7J7JQK5_BUGNE</name>
<dbReference type="GO" id="GO:0033554">
    <property type="term" value="P:cellular response to stress"/>
    <property type="evidence" value="ECO:0007669"/>
    <property type="project" value="TreeGrafter"/>
</dbReference>
<sequence length="356" mass="39787">MYSGSHQVLLYNNFDIYPILPEMPQVLSEEHGKLVVETQPIPSLRYRYKSEAGRANITGAGDKPWPAVKVIGYQGKATLIASLVSVPESSDENPKPHPHRLEGQNAENGVVVKKDLEITSENNIIPLDRVYLVASKNNAKNRDWQPQLDNRKKLKVDPYRNADNNPLNKIDRNYVQICFQLAILKNGKCQLLQPVCSDPIHNSTCKASLSIVKMTPTHGPASGTKQMIMLINGVTRKGDIKKIRFYDEATSWEAEGRFKEKDIHECAAIQLVYPEYKPLSDKHLLKQRNVNVQLVTERGASNTLKFTYFPVEGGGQSKKERRMLSTPAAEHSAAADVPLVVHDSSSGIYFSNSLAK</sequence>
<dbReference type="Pfam" id="PF00554">
    <property type="entry name" value="RHD_DNA_bind"/>
    <property type="match status" value="1"/>
</dbReference>
<dbReference type="InterPro" id="IPR014756">
    <property type="entry name" value="Ig_E-set"/>
</dbReference>
<dbReference type="SUPFAM" id="SSF81296">
    <property type="entry name" value="E set domains"/>
    <property type="match status" value="1"/>
</dbReference>
<evidence type="ECO:0000313" key="3">
    <source>
        <dbReference type="Proteomes" id="UP000593567"/>
    </source>
</evidence>
<dbReference type="Gene3D" id="2.60.40.340">
    <property type="entry name" value="Rel homology domain (RHD), DNA-binding domain"/>
    <property type="match status" value="1"/>
</dbReference>
<reference evidence="2" key="1">
    <citation type="submission" date="2020-06" db="EMBL/GenBank/DDBJ databases">
        <title>Draft genome of Bugula neritina, a colonial animal packing powerful symbionts and potential medicines.</title>
        <authorList>
            <person name="Rayko M."/>
        </authorList>
    </citation>
    <scope>NUCLEOTIDE SEQUENCE [LARGE SCALE GENOMIC DNA]</scope>
    <source>
        <strain evidence="2">Kwan_BN1</strain>
    </source>
</reference>
<dbReference type="OrthoDB" id="7881762at2759"/>
<keyword evidence="3" id="KW-1185">Reference proteome</keyword>
<dbReference type="InterPro" id="IPR011539">
    <property type="entry name" value="RHD_DNA_bind_dom"/>
</dbReference>
<dbReference type="Pfam" id="PF16179">
    <property type="entry name" value="RHD_dimer"/>
    <property type="match status" value="1"/>
</dbReference>
<dbReference type="GO" id="GO:0000978">
    <property type="term" value="F:RNA polymerase II cis-regulatory region sequence-specific DNA binding"/>
    <property type="evidence" value="ECO:0007669"/>
    <property type="project" value="TreeGrafter"/>
</dbReference>
<gene>
    <name evidence="2" type="ORF">EB796_013471</name>
</gene>
<dbReference type="GO" id="GO:0034097">
    <property type="term" value="P:response to cytokine"/>
    <property type="evidence" value="ECO:0007669"/>
    <property type="project" value="TreeGrafter"/>
</dbReference>
<dbReference type="InterPro" id="IPR032397">
    <property type="entry name" value="RHD_dimer"/>
</dbReference>
<dbReference type="GO" id="GO:0045944">
    <property type="term" value="P:positive regulation of transcription by RNA polymerase II"/>
    <property type="evidence" value="ECO:0007669"/>
    <property type="project" value="TreeGrafter"/>
</dbReference>
<dbReference type="GO" id="GO:0005634">
    <property type="term" value="C:nucleus"/>
    <property type="evidence" value="ECO:0007669"/>
    <property type="project" value="TreeGrafter"/>
</dbReference>
<dbReference type="PRINTS" id="PR00057">
    <property type="entry name" value="NFKBTNSCPFCT"/>
</dbReference>
<dbReference type="GO" id="GO:0005737">
    <property type="term" value="C:cytoplasm"/>
    <property type="evidence" value="ECO:0007669"/>
    <property type="project" value="InterPro"/>
</dbReference>
<dbReference type="EMBL" id="VXIV02001974">
    <property type="protein sequence ID" value="KAF6028225.1"/>
    <property type="molecule type" value="Genomic_DNA"/>
</dbReference>
<dbReference type="InterPro" id="IPR008967">
    <property type="entry name" value="p53-like_TF_DNA-bd_sf"/>
</dbReference>
<protein>
    <recommendedName>
        <fullName evidence="1">RHD domain-containing protein</fullName>
    </recommendedName>
</protein>
<dbReference type="GO" id="GO:0007249">
    <property type="term" value="P:canonical NF-kappaB signal transduction"/>
    <property type="evidence" value="ECO:0007669"/>
    <property type="project" value="TreeGrafter"/>
</dbReference>
<dbReference type="Proteomes" id="UP000593567">
    <property type="component" value="Unassembled WGS sequence"/>
</dbReference>
<organism evidence="2 3">
    <name type="scientific">Bugula neritina</name>
    <name type="common">Brown bryozoan</name>
    <name type="synonym">Sertularia neritina</name>
    <dbReference type="NCBI Taxonomy" id="10212"/>
    <lineage>
        <taxon>Eukaryota</taxon>
        <taxon>Metazoa</taxon>
        <taxon>Spiralia</taxon>
        <taxon>Lophotrochozoa</taxon>
        <taxon>Bryozoa</taxon>
        <taxon>Gymnolaemata</taxon>
        <taxon>Cheilostomatida</taxon>
        <taxon>Flustrina</taxon>
        <taxon>Buguloidea</taxon>
        <taxon>Bugulidae</taxon>
        <taxon>Bugula</taxon>
    </lineage>
</organism>
<proteinExistence type="predicted"/>
<dbReference type="PANTHER" id="PTHR24169">
    <property type="entry name" value="NUCLEAR FACTOR NF-KAPPA-B PROTEIN"/>
    <property type="match status" value="1"/>
</dbReference>
<dbReference type="PROSITE" id="PS50254">
    <property type="entry name" value="REL_2"/>
    <property type="match status" value="1"/>
</dbReference>
<dbReference type="InterPro" id="IPR037059">
    <property type="entry name" value="RHD_DNA_bind_dom_sf"/>
</dbReference>
<dbReference type="SUPFAM" id="SSF49417">
    <property type="entry name" value="p53-like transcription factors"/>
    <property type="match status" value="1"/>
</dbReference>